<evidence type="ECO:0000313" key="2">
    <source>
        <dbReference type="Proteomes" id="UP000006798"/>
    </source>
</evidence>
<sequence length="53" mass="6493">MANIFQEVAHDSFFFVDDDDENIKSAKEYGFYVHRYVDHFDFLSDLKKWSLRR</sequence>
<evidence type="ECO:0000313" key="1">
    <source>
        <dbReference type="EMBL" id="AEI81739.1"/>
    </source>
</evidence>
<protein>
    <submittedName>
        <fullName evidence="1">Uncharacterized protein</fullName>
    </submittedName>
</protein>
<name>F8GWL9_CUPNN</name>
<dbReference type="EMBL" id="CP002879">
    <property type="protein sequence ID" value="AEI81739.1"/>
    <property type="molecule type" value="Genomic_DNA"/>
</dbReference>
<dbReference type="Proteomes" id="UP000006798">
    <property type="component" value="Plasmid pBB1"/>
</dbReference>
<accession>F8GWL9</accession>
<proteinExistence type="predicted"/>
<dbReference type="KEGG" id="cnc:CNE_BB1p03150"/>
<organism evidence="1 2">
    <name type="scientific">Cupriavidus necator (strain ATCC 43291 / DSM 13513 / CCUG 52238 / LMG 8453 / N-1)</name>
    <name type="common">Ralstonia eutropha</name>
    <dbReference type="NCBI Taxonomy" id="1042878"/>
    <lineage>
        <taxon>Bacteria</taxon>
        <taxon>Pseudomonadati</taxon>
        <taxon>Pseudomonadota</taxon>
        <taxon>Betaproteobacteria</taxon>
        <taxon>Burkholderiales</taxon>
        <taxon>Burkholderiaceae</taxon>
        <taxon>Cupriavidus</taxon>
    </lineage>
</organism>
<geneLocation type="plasmid" evidence="1 2">
    <name>pBB1</name>
</geneLocation>
<dbReference type="HOGENOM" id="CLU_3060696_0_0_4"/>
<reference evidence="1 2" key="1">
    <citation type="journal article" date="2011" name="J. Bacteriol.">
        <title>Complete genome sequence of the type strain Cupriavidus necator N-1.</title>
        <authorList>
            <person name="Poehlein A."/>
            <person name="Kusian B."/>
            <person name="Friedrich B."/>
            <person name="Daniel R."/>
            <person name="Bowien B."/>
        </authorList>
    </citation>
    <scope>NUCLEOTIDE SEQUENCE [LARGE SCALE GENOMIC DNA]</scope>
    <source>
        <strain evidence="2">ATCC 43291 / DSM 13513 / CCUG 52238 / LMG 8453 / N-1</strain>
        <plasmid evidence="1 2">pBB1</plasmid>
    </source>
</reference>
<gene>
    <name evidence="1" type="ordered locus">CNE_BB1p03150</name>
</gene>
<keyword evidence="1" id="KW-0614">Plasmid</keyword>
<dbReference type="AlphaFoldDB" id="F8GWL9"/>